<evidence type="ECO:0000313" key="5">
    <source>
        <dbReference type="Proteomes" id="UP000326344"/>
    </source>
</evidence>
<dbReference type="InterPro" id="IPR036179">
    <property type="entry name" value="Ig-like_dom_sf"/>
</dbReference>
<dbReference type="SUPFAM" id="SSF49313">
    <property type="entry name" value="Cadherin-like"/>
    <property type="match status" value="1"/>
</dbReference>
<dbReference type="Pfam" id="PF24681">
    <property type="entry name" value="Kelch_KLHDC2_KLHL20_DRC7"/>
    <property type="match status" value="1"/>
</dbReference>
<dbReference type="InterPro" id="IPR013098">
    <property type="entry name" value="Ig_I-set"/>
</dbReference>
<dbReference type="SMART" id="SM00612">
    <property type="entry name" value="Kelch"/>
    <property type="match status" value="4"/>
</dbReference>
<evidence type="ECO:0000313" key="4">
    <source>
        <dbReference type="EMBL" id="KAA9356751.1"/>
    </source>
</evidence>
<evidence type="ECO:0000259" key="3">
    <source>
        <dbReference type="PROSITE" id="PS50835"/>
    </source>
</evidence>
<dbReference type="EMBL" id="VTWS01000001">
    <property type="protein sequence ID" value="KAA9356751.1"/>
    <property type="molecule type" value="Genomic_DNA"/>
</dbReference>
<organism evidence="4 5">
    <name type="scientific">Larkinella humicola</name>
    <dbReference type="NCBI Taxonomy" id="2607654"/>
    <lineage>
        <taxon>Bacteria</taxon>
        <taxon>Pseudomonadati</taxon>
        <taxon>Bacteroidota</taxon>
        <taxon>Cytophagia</taxon>
        <taxon>Cytophagales</taxon>
        <taxon>Spirosomataceae</taxon>
        <taxon>Larkinella</taxon>
    </lineage>
</organism>
<evidence type="ECO:0000256" key="2">
    <source>
        <dbReference type="ARBA" id="ARBA00022737"/>
    </source>
</evidence>
<comment type="caution">
    <text evidence="4">The sequence shown here is derived from an EMBL/GenBank/DDBJ whole genome shotgun (WGS) entry which is preliminary data.</text>
</comment>
<dbReference type="GO" id="GO:0016020">
    <property type="term" value="C:membrane"/>
    <property type="evidence" value="ECO:0007669"/>
    <property type="project" value="InterPro"/>
</dbReference>
<dbReference type="GO" id="GO:0005509">
    <property type="term" value="F:calcium ion binding"/>
    <property type="evidence" value="ECO:0007669"/>
    <property type="project" value="InterPro"/>
</dbReference>
<keyword evidence="5" id="KW-1185">Reference proteome</keyword>
<dbReference type="InterPro" id="IPR006644">
    <property type="entry name" value="Cadg"/>
</dbReference>
<dbReference type="AlphaFoldDB" id="A0A5N1JKV6"/>
<dbReference type="InterPro" id="IPR007110">
    <property type="entry name" value="Ig-like_dom"/>
</dbReference>
<dbReference type="Proteomes" id="UP000326344">
    <property type="component" value="Unassembled WGS sequence"/>
</dbReference>
<dbReference type="InterPro" id="IPR015915">
    <property type="entry name" value="Kelch-typ_b-propeller"/>
</dbReference>
<dbReference type="Pfam" id="PF05345">
    <property type="entry name" value="He_PIG"/>
    <property type="match status" value="1"/>
</dbReference>
<dbReference type="SMART" id="SM00736">
    <property type="entry name" value="CADG"/>
    <property type="match status" value="1"/>
</dbReference>
<dbReference type="PANTHER" id="PTHR46344">
    <property type="entry name" value="OS02G0202900 PROTEIN"/>
    <property type="match status" value="1"/>
</dbReference>
<sequence>MPGAAFYFTHSKPSNPFFMKKNFQFSLSFCLLLAWGLHIPGALAQWTTASISQSRNKLAGTSAGGKAFFGGGFEGLTATNRVDIYTLGTDSWSQADLSESRGDLTATASPDSVFFAGGGSLDQKGFSKRVDIYSVANATWSQTNLSVSRSLLASAQAGRKVLFAGGIHLEGSFIKLLTTVKTVDIYDLIDKNWTTGELSEARSSLAGVAANGKIYFAGGYKSLVGGFSKKVDIYDVATSTWSTASDLSEARGGLAAVVAGGKIFFAGGVKGLLDYSDRVDIYDLATSTWSQATLSSKRTNLTATTVGDKVFFAGGENLSGSSTVVDVYDMTLDTWTTDNLTKKRKDLASASVGNKALFAGGFVGVLDGGSTVLVDIYTATAVDQQPSPGSSTVCQGSTVTTTITALGDNLTYQWYKGSASTSAAVVTDQTSATLTLTNVQTTDSDSYYCRVSGDGGVAWSEAFALTVLSLPPTPTVAFSGQSNVTVFQNTPFTKLSITGCEAGSVSWTGPGGSSGSGTSISVPTSATATLVYSATCTIGSCTSLPGSATVVVAPGTAVGSFDGFIYGADCSTFRGWAWDRNKVNTAVSVEILDGPNVIATIQADVFRQDLLNAGKGNGKHAFLFAIPESIKDNQSHLLSARVTNSSFILKDSPKALICQGSGANPGNELPKPPTPTVMIAPLAAQVGVPFSATLVAFTDPEGTTLSYGLTGLPSGLSLDMSTRIITGIPTVDGTFVLTYQATDEGGASNSVSFPLTVSPASSGGVTGDFEGYLDKVECGTIRGWVWDRKKPNAPVTVEFYTISTSTVWGSTVANIYRVDLKNAGKGNGSHAYSFVVPETLKGIGPTVIHARVQGSTYILKDSGKTLNCPSPGRLSAERTEGIQVTVLGNPVNDRVEVEVRGAEGQPLRFSLTDVQGRVIGERQIQKAALNDRQSFGISGVPAGLLFLNVSSNGQSQTLKLVKR</sequence>
<feature type="domain" description="Ig-like" evidence="3">
    <location>
        <begin position="386"/>
        <end position="466"/>
    </location>
</feature>
<dbReference type="PROSITE" id="PS50835">
    <property type="entry name" value="IG_LIKE"/>
    <property type="match status" value="1"/>
</dbReference>
<dbReference type="SUPFAM" id="SSF117281">
    <property type="entry name" value="Kelch motif"/>
    <property type="match status" value="2"/>
</dbReference>
<evidence type="ECO:0000256" key="1">
    <source>
        <dbReference type="ARBA" id="ARBA00022441"/>
    </source>
</evidence>
<name>A0A5N1JKV6_9BACT</name>
<dbReference type="Pfam" id="PF07679">
    <property type="entry name" value="I-set"/>
    <property type="match status" value="1"/>
</dbReference>
<dbReference type="NCBIfam" id="TIGR04183">
    <property type="entry name" value="Por_Secre_tail"/>
    <property type="match status" value="1"/>
</dbReference>
<keyword evidence="1" id="KW-0880">Kelch repeat</keyword>
<reference evidence="4 5" key="1">
    <citation type="submission" date="2019-09" db="EMBL/GenBank/DDBJ databases">
        <title>Genome Sequence of Larkinella sp MA1.</title>
        <authorList>
            <person name="Srinivasan S."/>
        </authorList>
    </citation>
    <scope>NUCLEOTIDE SEQUENCE [LARGE SCALE GENOMIC DNA]</scope>
    <source>
        <strain evidence="4 5">MA1</strain>
    </source>
</reference>
<accession>A0A5N1JKV6</accession>
<dbReference type="InterPro" id="IPR003599">
    <property type="entry name" value="Ig_sub"/>
</dbReference>
<dbReference type="InterPro" id="IPR026444">
    <property type="entry name" value="Secre_tail"/>
</dbReference>
<proteinExistence type="predicted"/>
<dbReference type="InterPro" id="IPR015919">
    <property type="entry name" value="Cadherin-like_sf"/>
</dbReference>
<dbReference type="SUPFAM" id="SSF48726">
    <property type="entry name" value="Immunoglobulin"/>
    <property type="match status" value="1"/>
</dbReference>
<protein>
    <submittedName>
        <fullName evidence="4">T9SS type A sorting domain-containing protein</fullName>
    </submittedName>
</protein>
<dbReference type="PANTHER" id="PTHR46344:SF27">
    <property type="entry name" value="KELCH REPEAT SUPERFAMILY PROTEIN"/>
    <property type="match status" value="1"/>
</dbReference>
<gene>
    <name evidence="4" type="ORF">F0P93_03120</name>
</gene>
<dbReference type="InterPro" id="IPR013783">
    <property type="entry name" value="Ig-like_fold"/>
</dbReference>
<keyword evidence="2" id="KW-0677">Repeat</keyword>
<dbReference type="InterPro" id="IPR006652">
    <property type="entry name" value="Kelch_1"/>
</dbReference>
<dbReference type="Gene3D" id="2.120.10.80">
    <property type="entry name" value="Kelch-type beta propeller"/>
    <property type="match status" value="2"/>
</dbReference>
<dbReference type="SMART" id="SM00409">
    <property type="entry name" value="IG"/>
    <property type="match status" value="1"/>
</dbReference>
<dbReference type="Gene3D" id="2.60.40.10">
    <property type="entry name" value="Immunoglobulins"/>
    <property type="match status" value="2"/>
</dbReference>